<organism evidence="3 4">
    <name type="scientific">Eubacterium ramulus</name>
    <dbReference type="NCBI Taxonomy" id="39490"/>
    <lineage>
        <taxon>Bacteria</taxon>
        <taxon>Bacillati</taxon>
        <taxon>Bacillota</taxon>
        <taxon>Clostridia</taxon>
        <taxon>Eubacteriales</taxon>
        <taxon>Eubacteriaceae</taxon>
        <taxon>Eubacterium</taxon>
    </lineage>
</organism>
<dbReference type="GO" id="GO:0000272">
    <property type="term" value="P:polysaccharide catabolic process"/>
    <property type="evidence" value="ECO:0007669"/>
    <property type="project" value="InterPro"/>
</dbReference>
<sequence>MKKHSKKIVSLMLALLMVFSLLPMSSISALAAGSNSPVAVQADDTVTAAPAPVFYSVLTDLSRQSATYYADDSDKVGQLRVQLKYNPSDYNKNTLAILWQVSDDGSTFTDAEGAGTTMSAPLVSTYVPKVTVGQTKYYRAIITNKGLQENMTPTVVTTAIAKICYKTGTRPRVEIDKAMLRQSDGTLVSDDSLSKVTLWGVNGTLPKRITNIGSFSGNLAQMRDTNWDTDTYLFRGWQIGDRFFDGTCPETAAVAAGPNEVSALKGFLTVADSDWHFKMYQSPYQNRNTYYLNYEGTTSQDGALKVCHITPVFEKMPAVVYQLSLVQTTGGTVSQVRDGGETHTLIAEAASLYKFVRWEQSGDGGETWIPVEGDSKLQVTLDKDMTYRAIFESPYKIENMQVAEYALPSSGNNWYVNMAVNLADSLPSNMKVTFHIYDGESISEEHLLGEYKTSFALVKKEQTLKAKAQKRPSGDTDKILVVAETETGDTAQAEYQLKGTLDATASNVSVDTIESAFLEKEPAEVQTSVSGNPEVKSVFWSSANVSVIPTLGTDMNTCAINESTGLITYNVFSSNRPITFTAKAGDGRIADVEITFKGGMASKISEKVVKVLEGESKEYQAVNTSPILSVSSQKVSVKSSDESIFTAEILTRAGSQFQPKDIVDKIKINGVSKGKATLTIDTNGKTVEYPVVIQNTTDAVKEVTLSDTETNLIQGDSKTLQADVTPETAVTTLNWSSSAPDIVSVKDGRITGLKAGNAVITVTATDALGNRVEASCEVTVTEQPYNVEVYVPKGILAANGLKFAPSAGLDKAGHDIFDTEQVIADVSADTELYNAYDVYTMTLYPGTYSYRAVSAEGRSLGGGAFTFPDSQTSTVDGRTVRVFLRQTEVSLTNEFDGQKAEATDFSVQLKNDVSTATMGDSYVNADGYTVYPTLLSANKNLSYYLAAIPSDAYVKAHNVMASRTQGVAVTKDTSILSLTEELKTGALTINAPADAEVAICEQMTDGQIAVYKADSTAAQEDGTVDSVFHVAMTSKMYYHVSGASYVTYNGTTVDGADSRIVVSTAMLKPSGNTKTTLDRNTASNGGANMADLYLNVNAQGYLKLEEGNTFKLNAKRNWWGSNVTWVLDKDYRLIEPDFHYQVVGLDGRTSSDVITVGNDGTVKAVGNGTAIVLVTYDSMTLNYHDDVKYSYDNYDPNGFYGAIWPENTGVFVVSVGSGDSGITTGMTLNKDLNQGKSSKQAGDALDAELDPIYFTGKTGTYTFTPETEDVSVSVANPAIGNDALSFSGFKALAAEKDGSYNVPLTNGRNIVKLEKDGKAEYQVITAKHVTVKVNGQDLDQAVVAPGEKVSVTFDTLFNPVTRMRLYNTDAAAIYNEISGLEGKKAGNLRGSYGYYFFGSTGYKQTVENFVEAGTDSSGYNNPIVTVKDALIVPEDYSAEHFVLSKGTFNVAGFGGDYGAHRAMVKTWENLSPNTSAYMGQLPDISIPVGTLQSIEVTAQPTKTSYYVGEKFDASGMKVTATYKGSEGNFTKEISNYSFAKEAFATSGKQNVTISYTLGGVTKTADVSVDVKDVVLEKLEVVTPPVKTSYRIGEKFDATGMVVTASYNDGSVREITDYKVTPDTIAADTDHVLVTYGGKAASVAVTVNKVASIAVTKAPNKTEYEEGNLFNPTGMVVTVTYQDGSTEETTAYSYAPKSRLTKEDKAVTITYTGKDAVADLAATTVEISVKDKQEETAAHITAYVSYSDKGIFVSGSEGTLLWNAPVTVYDRDGDGQYTMSDVFRALHEEYYYGGADGYADTDSGWITRFWGVNTGMVSYVLNHAWVYGTQTAVNDGDQLGLFVYANTIEYSDLYTWFDETTYKTDVNAENSFTVNGLSVMNSGPDSPVTAAPANATVTVYDENGNVAEALGTKTDEHGQFKVTFPKDGKYTIEVSGTCTYTCSGYGGSGMNTYKDATVVPTRCTVLVGTARGTLGDINDDGVIDLTDAAQLLDKVTAGEKVDTYLGDINGDGTVDLMDVADLMDRITEA</sequence>
<evidence type="ECO:0000256" key="1">
    <source>
        <dbReference type="SAM" id="SignalP"/>
    </source>
</evidence>
<dbReference type="Pfam" id="PF07523">
    <property type="entry name" value="Big_3"/>
    <property type="match status" value="2"/>
</dbReference>
<dbReference type="InterPro" id="IPR036439">
    <property type="entry name" value="Dockerin_dom_sf"/>
</dbReference>
<dbReference type="InterPro" id="IPR008964">
    <property type="entry name" value="Invasin/intimin_cell_adhesion"/>
</dbReference>
<proteinExistence type="predicted"/>
<dbReference type="STRING" id="39490.ERS852448_01631"/>
<dbReference type="Gene3D" id="2.60.40.3630">
    <property type="match status" value="3"/>
</dbReference>
<evidence type="ECO:0000259" key="2">
    <source>
        <dbReference type="PROSITE" id="PS51766"/>
    </source>
</evidence>
<evidence type="ECO:0000313" key="4">
    <source>
        <dbReference type="Proteomes" id="UP000095492"/>
    </source>
</evidence>
<dbReference type="InterPro" id="IPR022038">
    <property type="entry name" value="Ig-like_bact"/>
</dbReference>
<dbReference type="PROSITE" id="PS51766">
    <property type="entry name" value="DOCKERIN"/>
    <property type="match status" value="1"/>
</dbReference>
<dbReference type="CDD" id="cd14256">
    <property type="entry name" value="Dockerin_I"/>
    <property type="match status" value="1"/>
</dbReference>
<dbReference type="RefSeq" id="WP_022036608.1">
    <property type="nucleotide sequence ID" value="NZ_CP173382.1"/>
</dbReference>
<gene>
    <name evidence="3" type="ORF">ERS852448_01631</name>
</gene>
<evidence type="ECO:0000313" key="3">
    <source>
        <dbReference type="EMBL" id="CUN04764.1"/>
    </source>
</evidence>
<dbReference type="Gene3D" id="2.60.120.380">
    <property type="match status" value="1"/>
</dbReference>
<feature type="domain" description="Dockerin" evidence="2">
    <location>
        <begin position="1969"/>
        <end position="2028"/>
    </location>
</feature>
<reference evidence="3 4" key="1">
    <citation type="submission" date="2015-09" db="EMBL/GenBank/DDBJ databases">
        <authorList>
            <consortium name="Pathogen Informatics"/>
        </authorList>
    </citation>
    <scope>NUCLEOTIDE SEQUENCE [LARGE SCALE GENOMIC DNA]</scope>
    <source>
        <strain evidence="3 4">2789STDY5608891</strain>
    </source>
</reference>
<feature type="chain" id="PRO_5008012499" evidence="1">
    <location>
        <begin position="32"/>
        <end position="2028"/>
    </location>
</feature>
<dbReference type="Gene3D" id="1.10.1330.10">
    <property type="entry name" value="Dockerin domain"/>
    <property type="match status" value="1"/>
</dbReference>
<dbReference type="InterPro" id="IPR003343">
    <property type="entry name" value="Big_2"/>
</dbReference>
<feature type="signal peptide" evidence="1">
    <location>
        <begin position="1"/>
        <end position="31"/>
    </location>
</feature>
<dbReference type="EMBL" id="CYYA01000009">
    <property type="protein sequence ID" value="CUN04764.1"/>
    <property type="molecule type" value="Genomic_DNA"/>
</dbReference>
<accession>A0A173TQF3</accession>
<dbReference type="Proteomes" id="UP000095492">
    <property type="component" value="Unassembled WGS sequence"/>
</dbReference>
<dbReference type="InterPro" id="IPR016134">
    <property type="entry name" value="Dockerin_dom"/>
</dbReference>
<dbReference type="SUPFAM" id="SSF49373">
    <property type="entry name" value="Invasin/intimin cell-adhesion fragments"/>
    <property type="match status" value="1"/>
</dbReference>
<dbReference type="SUPFAM" id="SSF63446">
    <property type="entry name" value="Type I dockerin domain"/>
    <property type="match status" value="1"/>
</dbReference>
<keyword evidence="1" id="KW-0732">Signal</keyword>
<dbReference type="Gene3D" id="2.60.40.1080">
    <property type="match status" value="1"/>
</dbReference>
<dbReference type="InterPro" id="IPR018247">
    <property type="entry name" value="EF_Hand_1_Ca_BS"/>
</dbReference>
<dbReference type="SMART" id="SM00635">
    <property type="entry name" value="BID_2"/>
    <property type="match status" value="1"/>
</dbReference>
<protein>
    <submittedName>
        <fullName evidence="3">Bacterial Ig-like domain (Group 3)</fullName>
    </submittedName>
</protein>
<dbReference type="OrthoDB" id="9816557at2"/>
<name>A0A173TQF3_EUBRA</name>
<dbReference type="SUPFAM" id="SSF49478">
    <property type="entry name" value="Cna protein B-type domain"/>
    <property type="match status" value="1"/>
</dbReference>
<dbReference type="GeneID" id="97391595"/>
<dbReference type="PROSITE" id="PS00018">
    <property type="entry name" value="EF_HAND_1"/>
    <property type="match status" value="1"/>
</dbReference>
<dbReference type="Pfam" id="PF02368">
    <property type="entry name" value="Big_2"/>
    <property type="match status" value="1"/>
</dbReference>